<evidence type="ECO:0000256" key="1">
    <source>
        <dbReference type="ARBA" id="ARBA00004141"/>
    </source>
</evidence>
<gene>
    <name evidence="10" type="ORF">N0V87_000323</name>
</gene>
<keyword evidence="6 8" id="KW-0472">Membrane</keyword>
<evidence type="ECO:0000313" key="11">
    <source>
        <dbReference type="Proteomes" id="UP001140562"/>
    </source>
</evidence>
<comment type="similarity">
    <text evidence="2">Belongs to the Ca(2+):cation antiporter (CaCA) (TC 2.A.19) family. SLC24A subfamily.</text>
</comment>
<evidence type="ECO:0000256" key="8">
    <source>
        <dbReference type="SAM" id="Phobius"/>
    </source>
</evidence>
<organism evidence="10 11">
    <name type="scientific">Didymella glomerata</name>
    <dbReference type="NCBI Taxonomy" id="749621"/>
    <lineage>
        <taxon>Eukaryota</taxon>
        <taxon>Fungi</taxon>
        <taxon>Dikarya</taxon>
        <taxon>Ascomycota</taxon>
        <taxon>Pezizomycotina</taxon>
        <taxon>Dothideomycetes</taxon>
        <taxon>Pleosporomycetidae</taxon>
        <taxon>Pleosporales</taxon>
        <taxon>Pleosporineae</taxon>
        <taxon>Didymellaceae</taxon>
        <taxon>Didymella</taxon>
    </lineage>
</organism>
<evidence type="ECO:0000256" key="4">
    <source>
        <dbReference type="ARBA" id="ARBA00022692"/>
    </source>
</evidence>
<feature type="transmembrane region" description="Helical" evidence="8">
    <location>
        <begin position="108"/>
        <end position="127"/>
    </location>
</feature>
<dbReference type="GO" id="GO:0005262">
    <property type="term" value="F:calcium channel activity"/>
    <property type="evidence" value="ECO:0007669"/>
    <property type="project" value="TreeGrafter"/>
</dbReference>
<feature type="transmembrane region" description="Helical" evidence="8">
    <location>
        <begin position="133"/>
        <end position="156"/>
    </location>
</feature>
<keyword evidence="4 8" id="KW-0812">Transmembrane</keyword>
<protein>
    <recommendedName>
        <fullName evidence="9">Sodium/calcium exchanger membrane region domain-containing protein</fullName>
    </recommendedName>
</protein>
<evidence type="ECO:0000256" key="2">
    <source>
        <dbReference type="ARBA" id="ARBA00005364"/>
    </source>
</evidence>
<feature type="transmembrane region" description="Helical" evidence="8">
    <location>
        <begin position="220"/>
        <end position="241"/>
    </location>
</feature>
<proteinExistence type="inferred from homology"/>
<dbReference type="AlphaFoldDB" id="A0A9W8X888"/>
<reference evidence="10" key="1">
    <citation type="submission" date="2022-10" db="EMBL/GenBank/DDBJ databases">
        <title>Tapping the CABI collections for fungal endophytes: first genome assemblies for Collariella, Neodidymelliopsis, Ascochyta clinopodiicola, Didymella pomorum, Didymosphaeria variabile, Neocosmospora piperis and Neocucurbitaria cava.</title>
        <authorList>
            <person name="Hill R."/>
        </authorList>
    </citation>
    <scope>NUCLEOTIDE SEQUENCE</scope>
    <source>
        <strain evidence="10">IMI 360193</strain>
    </source>
</reference>
<dbReference type="GO" id="GO:0006874">
    <property type="term" value="P:intracellular calcium ion homeostasis"/>
    <property type="evidence" value="ECO:0007669"/>
    <property type="project" value="TreeGrafter"/>
</dbReference>
<feature type="transmembrane region" description="Helical" evidence="8">
    <location>
        <begin position="321"/>
        <end position="341"/>
    </location>
</feature>
<feature type="domain" description="Sodium/calcium exchanger membrane region" evidence="9">
    <location>
        <begin position="11"/>
        <end position="151"/>
    </location>
</feature>
<accession>A0A9W8X888</accession>
<dbReference type="GO" id="GO:0005886">
    <property type="term" value="C:plasma membrane"/>
    <property type="evidence" value="ECO:0007669"/>
    <property type="project" value="TreeGrafter"/>
</dbReference>
<dbReference type="InterPro" id="IPR044880">
    <property type="entry name" value="NCX_ion-bd_dom_sf"/>
</dbReference>
<feature type="region of interest" description="Disordered" evidence="7">
    <location>
        <begin position="162"/>
        <end position="211"/>
    </location>
</feature>
<dbReference type="PANTHER" id="PTHR10846:SF8">
    <property type="entry name" value="INNER MEMBRANE PROTEIN YRBG"/>
    <property type="match status" value="1"/>
</dbReference>
<evidence type="ECO:0000256" key="5">
    <source>
        <dbReference type="ARBA" id="ARBA00022989"/>
    </source>
</evidence>
<feature type="domain" description="Sodium/calcium exchanger membrane region" evidence="9">
    <location>
        <begin position="224"/>
        <end position="364"/>
    </location>
</feature>
<dbReference type="GO" id="GO:0008273">
    <property type="term" value="F:calcium, potassium:sodium antiporter activity"/>
    <property type="evidence" value="ECO:0007669"/>
    <property type="project" value="TreeGrafter"/>
</dbReference>
<dbReference type="InterPro" id="IPR004481">
    <property type="entry name" value="K/Na/Ca-exchanger"/>
</dbReference>
<keyword evidence="3" id="KW-0050">Antiport</keyword>
<feature type="transmembrane region" description="Helical" evidence="8">
    <location>
        <begin position="45"/>
        <end position="66"/>
    </location>
</feature>
<evidence type="ECO:0000256" key="7">
    <source>
        <dbReference type="SAM" id="MobiDB-lite"/>
    </source>
</evidence>
<dbReference type="OrthoDB" id="2127281at2759"/>
<comment type="caution">
    <text evidence="10">The sequence shown here is derived from an EMBL/GenBank/DDBJ whole genome shotgun (WGS) entry which is preliminary data.</text>
</comment>
<dbReference type="Gene3D" id="1.20.1420.30">
    <property type="entry name" value="NCX, central ion-binding region"/>
    <property type="match status" value="2"/>
</dbReference>
<feature type="transmembrane region" description="Helical" evidence="8">
    <location>
        <begin position="6"/>
        <end position="25"/>
    </location>
</feature>
<keyword evidence="3" id="KW-0813">Transport</keyword>
<dbReference type="EMBL" id="JAPEUV010000002">
    <property type="protein sequence ID" value="KAJ4343556.1"/>
    <property type="molecule type" value="Genomic_DNA"/>
</dbReference>
<dbReference type="Pfam" id="PF01699">
    <property type="entry name" value="Na_Ca_ex"/>
    <property type="match status" value="2"/>
</dbReference>
<dbReference type="PANTHER" id="PTHR10846">
    <property type="entry name" value="SODIUM/POTASSIUM/CALCIUM EXCHANGER"/>
    <property type="match status" value="1"/>
</dbReference>
<sequence>MLDADALAYNIAVFITSLYLLEFGADKFIDHTTIVAHRTGISETVISLLTAGAEWEELIVVIAALARNRASLAIGNIVGSAISNILGAFSLGLLFHNSDEAVRFDRSARVYSLVLLATTTLMIPMLYFPTETTWLACGTVLIASFVVYLASVAWAISRGSLTAPEGSDSGSSDDDDSSDDENSCNTDAERDSGGPHPAFPTASATTPLLPRQRSSKHKPLYHHVFRLLIGFLAICLSGYVLSHAASSIVDELGISYLLFGVVILSIATTLPKKFIAVMSGRRGQPGILVASTAGSNIFLLTLCAGIVLLSTQNDFPRGNVGAVELATLWGSTVTFAATVWFGGGCARWIGGAMVASYVAFVVVEFLVVHK</sequence>
<feature type="transmembrane region" description="Helical" evidence="8">
    <location>
        <begin position="287"/>
        <end position="309"/>
    </location>
</feature>
<feature type="transmembrane region" description="Helical" evidence="8">
    <location>
        <begin position="253"/>
        <end position="275"/>
    </location>
</feature>
<evidence type="ECO:0000313" key="10">
    <source>
        <dbReference type="EMBL" id="KAJ4343556.1"/>
    </source>
</evidence>
<feature type="transmembrane region" description="Helical" evidence="8">
    <location>
        <begin position="348"/>
        <end position="368"/>
    </location>
</feature>
<comment type="subcellular location">
    <subcellularLocation>
        <location evidence="1">Membrane</location>
        <topology evidence="1">Multi-pass membrane protein</topology>
    </subcellularLocation>
</comment>
<evidence type="ECO:0000256" key="3">
    <source>
        <dbReference type="ARBA" id="ARBA00022449"/>
    </source>
</evidence>
<dbReference type="Proteomes" id="UP001140562">
    <property type="component" value="Unassembled WGS sequence"/>
</dbReference>
<evidence type="ECO:0000256" key="6">
    <source>
        <dbReference type="ARBA" id="ARBA00023136"/>
    </source>
</evidence>
<feature type="transmembrane region" description="Helical" evidence="8">
    <location>
        <begin position="72"/>
        <end position="96"/>
    </location>
</feature>
<evidence type="ECO:0000259" key="9">
    <source>
        <dbReference type="Pfam" id="PF01699"/>
    </source>
</evidence>
<feature type="compositionally biased region" description="Acidic residues" evidence="7">
    <location>
        <begin position="171"/>
        <end position="182"/>
    </location>
</feature>
<keyword evidence="5 8" id="KW-1133">Transmembrane helix</keyword>
<keyword evidence="11" id="KW-1185">Reference proteome</keyword>
<name>A0A9W8X888_9PLEO</name>
<dbReference type="InterPro" id="IPR004837">
    <property type="entry name" value="NaCa_Exmemb"/>
</dbReference>